<protein>
    <recommendedName>
        <fullName evidence="4">Probable cell division protein WhiA</fullName>
    </recommendedName>
</protein>
<evidence type="ECO:0000256" key="2">
    <source>
        <dbReference type="ARBA" id="ARBA00023125"/>
    </source>
</evidence>
<reference evidence="8 9" key="1">
    <citation type="submission" date="2016-11" db="EMBL/GenBank/DDBJ databases">
        <authorList>
            <person name="Jaros S."/>
            <person name="Januszkiewicz K."/>
            <person name="Wedrychowicz H."/>
        </authorList>
    </citation>
    <scope>NUCLEOTIDE SEQUENCE [LARGE SCALE GENOMIC DNA]</scope>
    <source>
        <strain evidence="8 9">DSM 15930</strain>
    </source>
</reference>
<dbReference type="PANTHER" id="PTHR37307:SF1">
    <property type="entry name" value="CELL DIVISION PROTEIN WHIA-RELATED"/>
    <property type="match status" value="1"/>
</dbReference>
<dbReference type="STRING" id="1120996.SAMN02746066_01338"/>
<dbReference type="Pfam" id="PF10298">
    <property type="entry name" value="WhiA_N"/>
    <property type="match status" value="1"/>
</dbReference>
<dbReference type="NCBIfam" id="TIGR00647">
    <property type="entry name" value="DNA_bind_WhiA"/>
    <property type="match status" value="1"/>
</dbReference>
<name>A0A1M7HGA6_9FIRM</name>
<feature type="domain" description="WhiA LAGLIDADG-like" evidence="7">
    <location>
        <begin position="149"/>
        <end position="240"/>
    </location>
</feature>
<evidence type="ECO:0000313" key="8">
    <source>
        <dbReference type="EMBL" id="SHM27197.1"/>
    </source>
</evidence>
<dbReference type="Pfam" id="PF02650">
    <property type="entry name" value="HTH_WhiA"/>
    <property type="match status" value="1"/>
</dbReference>
<evidence type="ECO:0000259" key="5">
    <source>
        <dbReference type="Pfam" id="PF02650"/>
    </source>
</evidence>
<dbReference type="AlphaFoldDB" id="A0A1M7HGA6"/>
<evidence type="ECO:0000256" key="1">
    <source>
        <dbReference type="ARBA" id="ARBA00022618"/>
    </source>
</evidence>
<dbReference type="OrthoDB" id="401278at2"/>
<dbReference type="GO" id="GO:0043937">
    <property type="term" value="P:regulation of sporulation"/>
    <property type="evidence" value="ECO:0007669"/>
    <property type="project" value="InterPro"/>
</dbReference>
<proteinExistence type="inferred from homology"/>
<evidence type="ECO:0000259" key="6">
    <source>
        <dbReference type="Pfam" id="PF10298"/>
    </source>
</evidence>
<evidence type="ECO:0000313" key="9">
    <source>
        <dbReference type="Proteomes" id="UP000184038"/>
    </source>
</evidence>
<feature type="domain" description="Sporulation regulator WhiA C-terminal" evidence="5">
    <location>
        <begin position="243"/>
        <end position="326"/>
    </location>
</feature>
<gene>
    <name evidence="4" type="primary">whiA</name>
    <name evidence="8" type="ORF">SAMN02746066_01338</name>
</gene>
<dbReference type="Gene3D" id="3.10.28.10">
    <property type="entry name" value="Homing endonucleases"/>
    <property type="match status" value="1"/>
</dbReference>
<accession>A0A1M7HGA6</accession>
<dbReference type="InterPro" id="IPR023054">
    <property type="entry name" value="Sporulation_regulator_WhiA_C"/>
</dbReference>
<dbReference type="InterPro" id="IPR039518">
    <property type="entry name" value="WhiA_LAGLIDADG_dom"/>
</dbReference>
<dbReference type="EMBL" id="FRCP01000008">
    <property type="protein sequence ID" value="SHM27197.1"/>
    <property type="molecule type" value="Genomic_DNA"/>
</dbReference>
<dbReference type="GO" id="GO:0051301">
    <property type="term" value="P:cell division"/>
    <property type="evidence" value="ECO:0007669"/>
    <property type="project" value="UniProtKB-UniRule"/>
</dbReference>
<sequence length="337" mass="38249">MSFSKDVKEELSNQINSARHCQIAEVAAIISLCGRISISVRDEYMIKIHSENLTVVRKFQNLLIAAFHVRPEIIVRQKKYERNIVQTSELRSDMEETLKKGNIYIAIVKQSDIAKNILKATRLITEYGDIKENLSIVDNIVVQNTCCKRAFIRGSFISSGSISDPSKAYHFEIALPTRPKAVQLREMLKVFGIEAKIVQRKRYFVVYLKEGSQIVDLLNVMEAHIALMNLENVRILKEMRNSINRQVNCETANINKTVAAASKQVEDILFIKELIGFGELDEGLEEIATLRLAHPEASLKELGQLLSVPIGKSGVNHRLRKLSIIADNLREHKEEKL</sequence>
<evidence type="ECO:0000256" key="4">
    <source>
        <dbReference type="HAMAP-Rule" id="MF_01420"/>
    </source>
</evidence>
<keyword evidence="2 4" id="KW-0238">DNA-binding</keyword>
<dbReference type="InterPro" id="IPR018478">
    <property type="entry name" value="Sporu_reg_WhiA_N_dom"/>
</dbReference>
<dbReference type="GO" id="GO:0003677">
    <property type="term" value="F:DNA binding"/>
    <property type="evidence" value="ECO:0007669"/>
    <property type="project" value="UniProtKB-UniRule"/>
</dbReference>
<comment type="function">
    <text evidence="4">Involved in cell division and chromosome segregation.</text>
</comment>
<dbReference type="InterPro" id="IPR027434">
    <property type="entry name" value="Homing_endonucl"/>
</dbReference>
<evidence type="ECO:0000259" key="7">
    <source>
        <dbReference type="Pfam" id="PF14527"/>
    </source>
</evidence>
<dbReference type="HAMAP" id="MF_01420">
    <property type="entry name" value="HTH_type_WhiA"/>
    <property type="match status" value="1"/>
</dbReference>
<dbReference type="InterPro" id="IPR003802">
    <property type="entry name" value="Sporulation_regulator_WhiA"/>
</dbReference>
<dbReference type="RefSeq" id="WP_073285019.1">
    <property type="nucleotide sequence ID" value="NZ_FRCP01000008.1"/>
</dbReference>
<dbReference type="SUPFAM" id="SSF55608">
    <property type="entry name" value="Homing endonucleases"/>
    <property type="match status" value="1"/>
</dbReference>
<keyword evidence="9" id="KW-1185">Reference proteome</keyword>
<keyword evidence="3 4" id="KW-0131">Cell cycle</keyword>
<organism evidence="8 9">
    <name type="scientific">Anaerosporobacter mobilis DSM 15930</name>
    <dbReference type="NCBI Taxonomy" id="1120996"/>
    <lineage>
        <taxon>Bacteria</taxon>
        <taxon>Bacillati</taxon>
        <taxon>Bacillota</taxon>
        <taxon>Clostridia</taxon>
        <taxon>Lachnospirales</taxon>
        <taxon>Lachnospiraceae</taxon>
        <taxon>Anaerosporobacter</taxon>
    </lineage>
</organism>
<keyword evidence="1 4" id="KW-0132">Cell division</keyword>
<dbReference type="Pfam" id="PF14527">
    <property type="entry name" value="LAGLIDADG_WhiA"/>
    <property type="match status" value="1"/>
</dbReference>
<feature type="domain" description="Sporulation transcription regulator WhiA N-terminal" evidence="6">
    <location>
        <begin position="19"/>
        <end position="80"/>
    </location>
</feature>
<evidence type="ECO:0000256" key="3">
    <source>
        <dbReference type="ARBA" id="ARBA00023306"/>
    </source>
</evidence>
<comment type="similarity">
    <text evidence="4">Belongs to the WhiA family.</text>
</comment>
<dbReference type="Proteomes" id="UP000184038">
    <property type="component" value="Unassembled WGS sequence"/>
</dbReference>
<dbReference type="PANTHER" id="PTHR37307">
    <property type="entry name" value="CELL DIVISION PROTEIN WHIA-RELATED"/>
    <property type="match status" value="1"/>
</dbReference>